<feature type="transmembrane region" description="Helical" evidence="6">
    <location>
        <begin position="109"/>
        <end position="129"/>
    </location>
</feature>
<evidence type="ECO:0000259" key="7">
    <source>
        <dbReference type="Pfam" id="PF04932"/>
    </source>
</evidence>
<feature type="transmembrane region" description="Helical" evidence="6">
    <location>
        <begin position="219"/>
        <end position="252"/>
    </location>
</feature>
<keyword evidence="9" id="KW-1185">Reference proteome</keyword>
<evidence type="ECO:0000313" key="9">
    <source>
        <dbReference type="Proteomes" id="UP001206895"/>
    </source>
</evidence>
<keyword evidence="8" id="KW-0436">Ligase</keyword>
<evidence type="ECO:0000256" key="1">
    <source>
        <dbReference type="ARBA" id="ARBA00004141"/>
    </source>
</evidence>
<feature type="compositionally biased region" description="Basic and acidic residues" evidence="5">
    <location>
        <begin position="445"/>
        <end position="454"/>
    </location>
</feature>
<dbReference type="EMBL" id="JAMTCJ010000003">
    <property type="protein sequence ID" value="MCP2177585.1"/>
    <property type="molecule type" value="Genomic_DNA"/>
</dbReference>
<evidence type="ECO:0000256" key="5">
    <source>
        <dbReference type="SAM" id="MobiDB-lite"/>
    </source>
</evidence>
<dbReference type="GO" id="GO:0016874">
    <property type="term" value="F:ligase activity"/>
    <property type="evidence" value="ECO:0007669"/>
    <property type="project" value="UniProtKB-KW"/>
</dbReference>
<feature type="transmembrane region" description="Helical" evidence="6">
    <location>
        <begin position="393"/>
        <end position="411"/>
    </location>
</feature>
<evidence type="ECO:0000256" key="6">
    <source>
        <dbReference type="SAM" id="Phobius"/>
    </source>
</evidence>
<feature type="transmembrane region" description="Helical" evidence="6">
    <location>
        <begin position="84"/>
        <end position="103"/>
    </location>
</feature>
<feature type="transmembrane region" description="Helical" evidence="6">
    <location>
        <begin position="258"/>
        <end position="276"/>
    </location>
</feature>
<dbReference type="Pfam" id="PF04932">
    <property type="entry name" value="Wzy_C"/>
    <property type="match status" value="1"/>
</dbReference>
<dbReference type="InterPro" id="IPR007016">
    <property type="entry name" value="O-antigen_ligase-rel_domated"/>
</dbReference>
<dbReference type="RefSeq" id="WP_253662495.1">
    <property type="nucleotide sequence ID" value="NZ_BAAAJQ010000001.1"/>
</dbReference>
<sequence>MQIAVIVVGAVIAVAALCWIYRRPQRGVLLLAALTPLHGLLAIAPVPGIASAWKEGLVLVTAVFAWIHRGVAARHPGPRLHLPWWPAAAIFVAYGTVSGLAFFGIAGVVAIKVTFFYLTVVGILWLTPFDARDRDVLVSVIMGMGALATVVGIVQQIVGPGALVNLGYEFGQQVRTTGGFFRTFSTFNQPFGFGLYVMMALLVGGAVALAEPRRRRNLLFLCFSPVMAAAMATSVVRAAILGLLVGAIWLTILRFRALAWPLVAVAALGAVTLPLLPSGASKIFFSSSSLGQRGSGWSDIISSILVHPVGQGLGASGAAADRISTAEGTATQAVSTAGGVAQGMSSNYQPDNYYVKMLLELGPLGLWAFLALIVTALIWCVQLSRRIPGRDGALALGVSASIVAAMVASLVATYFEIFPLDVYFWLLLGVMGCAAAQHSSHSVRSHSDPGEVESRPTSVSS</sequence>
<protein>
    <submittedName>
        <fullName evidence="8">O-antigen ligase like membrane protein</fullName>
    </submittedName>
</protein>
<gene>
    <name evidence="8" type="ORF">LX13_003413</name>
</gene>
<keyword evidence="2 6" id="KW-0812">Transmembrane</keyword>
<keyword evidence="4 6" id="KW-0472">Membrane</keyword>
<accession>A0ABT1HIE2</accession>
<feature type="transmembrane region" description="Helical" evidence="6">
    <location>
        <begin position="28"/>
        <end position="50"/>
    </location>
</feature>
<feature type="transmembrane region" description="Helical" evidence="6">
    <location>
        <begin position="364"/>
        <end position="381"/>
    </location>
</feature>
<dbReference type="InterPro" id="IPR051533">
    <property type="entry name" value="WaaL-like"/>
</dbReference>
<feature type="transmembrane region" description="Helical" evidence="6">
    <location>
        <begin position="136"/>
        <end position="158"/>
    </location>
</feature>
<dbReference type="Proteomes" id="UP001206895">
    <property type="component" value="Unassembled WGS sequence"/>
</dbReference>
<reference evidence="8 9" key="1">
    <citation type="submission" date="2022-06" db="EMBL/GenBank/DDBJ databases">
        <title>Genomic Encyclopedia of Archaeal and Bacterial Type Strains, Phase II (KMG-II): from individual species to whole genera.</title>
        <authorList>
            <person name="Goeker M."/>
        </authorList>
    </citation>
    <scope>NUCLEOTIDE SEQUENCE [LARGE SCALE GENOMIC DNA]</scope>
    <source>
        <strain evidence="8 9">DSM 44693</strain>
    </source>
</reference>
<evidence type="ECO:0000256" key="4">
    <source>
        <dbReference type="ARBA" id="ARBA00023136"/>
    </source>
</evidence>
<evidence type="ECO:0000256" key="3">
    <source>
        <dbReference type="ARBA" id="ARBA00022989"/>
    </source>
</evidence>
<proteinExistence type="predicted"/>
<feature type="transmembrane region" description="Helical" evidence="6">
    <location>
        <begin position="56"/>
        <end position="72"/>
    </location>
</feature>
<dbReference type="PANTHER" id="PTHR37422">
    <property type="entry name" value="TEICHURONIC ACID BIOSYNTHESIS PROTEIN TUAE"/>
    <property type="match status" value="1"/>
</dbReference>
<evidence type="ECO:0000313" key="8">
    <source>
        <dbReference type="EMBL" id="MCP2177585.1"/>
    </source>
</evidence>
<feature type="region of interest" description="Disordered" evidence="5">
    <location>
        <begin position="441"/>
        <end position="461"/>
    </location>
</feature>
<feature type="domain" description="O-antigen ligase-related" evidence="7">
    <location>
        <begin position="226"/>
        <end position="370"/>
    </location>
</feature>
<dbReference type="PANTHER" id="PTHR37422:SF13">
    <property type="entry name" value="LIPOPOLYSACCHARIDE BIOSYNTHESIS PROTEIN PA4999-RELATED"/>
    <property type="match status" value="1"/>
</dbReference>
<feature type="transmembrane region" description="Helical" evidence="6">
    <location>
        <begin position="6"/>
        <end position="21"/>
    </location>
</feature>
<comment type="caution">
    <text evidence="8">The sequence shown here is derived from an EMBL/GenBank/DDBJ whole genome shotgun (WGS) entry which is preliminary data.</text>
</comment>
<evidence type="ECO:0000256" key="2">
    <source>
        <dbReference type="ARBA" id="ARBA00022692"/>
    </source>
</evidence>
<name>A0ABT1HIE2_9NOCA</name>
<comment type="subcellular location">
    <subcellularLocation>
        <location evidence="1">Membrane</location>
        <topology evidence="1">Multi-pass membrane protein</topology>
    </subcellularLocation>
</comment>
<keyword evidence="3 6" id="KW-1133">Transmembrane helix</keyword>
<feature type="transmembrane region" description="Helical" evidence="6">
    <location>
        <begin position="417"/>
        <end position="436"/>
    </location>
</feature>
<feature type="transmembrane region" description="Helical" evidence="6">
    <location>
        <begin position="191"/>
        <end position="210"/>
    </location>
</feature>
<organism evidence="8 9">
    <name type="scientific">Williamsia maris</name>
    <dbReference type="NCBI Taxonomy" id="72806"/>
    <lineage>
        <taxon>Bacteria</taxon>
        <taxon>Bacillati</taxon>
        <taxon>Actinomycetota</taxon>
        <taxon>Actinomycetes</taxon>
        <taxon>Mycobacteriales</taxon>
        <taxon>Nocardiaceae</taxon>
        <taxon>Williamsia</taxon>
    </lineage>
</organism>